<dbReference type="Proteomes" id="UP000009375">
    <property type="component" value="Unassembled WGS sequence"/>
</dbReference>
<reference evidence="1" key="2">
    <citation type="submission" date="2016-10" db="EMBL/GenBank/DDBJ databases">
        <title>New CRISPR-Cas systems from uncultivated microbes.</title>
        <authorList>
            <person name="Burstein D."/>
            <person name="Harrington L.B."/>
            <person name="Strutt S.C."/>
            <person name="Probst A.J."/>
            <person name="Anantharaman K."/>
            <person name="Thomas B.C."/>
            <person name="Doudna J.A."/>
            <person name="Banfield J.F."/>
        </authorList>
    </citation>
    <scope>NUCLEOTIDE SEQUENCE</scope>
    <source>
        <strain evidence="1">ARMAN-4</strain>
    </source>
</reference>
<reference evidence="2 3" key="1">
    <citation type="journal article" date="2010" name="Proc. Natl. Acad. Sci. U.S.A.">
        <title>Enigmatic, ultrasmall, uncultivated Archaea.</title>
        <authorList>
            <person name="Baker B.J."/>
            <person name="Comolli L.R."/>
            <person name="Dick G.J."/>
            <person name="Hauser L.J."/>
            <person name="Hyatt D."/>
            <person name="Dill B.D."/>
            <person name="Land M.L."/>
            <person name="Verberkmoes N.C."/>
            <person name="Hettich R.L."/>
            <person name="Banfield J.F."/>
        </authorList>
    </citation>
    <scope>NUCLEOTIDE SEQUENCE [LARGE SCALE GENOMIC DNA]</scope>
</reference>
<evidence type="ECO:0000313" key="3">
    <source>
        <dbReference type="Proteomes" id="UP000009375"/>
    </source>
</evidence>
<accession>D2EGA5</accession>
<dbReference type="AlphaFoldDB" id="D2EGA5"/>
<organism evidence="2 3">
    <name type="scientific">Candidatus Parvarchaeum acidiphilum ARMAN-4</name>
    <dbReference type="NCBI Taxonomy" id="662760"/>
    <lineage>
        <taxon>Archaea</taxon>
        <taxon>Candidatus Parvarchaeota</taxon>
        <taxon>Candidatus Parvarchaeum</taxon>
    </lineage>
</organism>
<dbReference type="EMBL" id="KY040241">
    <property type="protein sequence ID" value="APG80650.1"/>
    <property type="molecule type" value="Genomic_DNA"/>
</dbReference>
<proteinExistence type="predicted"/>
<evidence type="ECO:0000313" key="1">
    <source>
        <dbReference type="EMBL" id="APG80650.1"/>
    </source>
</evidence>
<protein>
    <submittedName>
        <fullName evidence="2">Uncharacterized protein</fullName>
    </submittedName>
</protein>
<dbReference type="EMBL" id="GG730070">
    <property type="protein sequence ID" value="EEZ92608.1"/>
    <property type="molecule type" value="Genomic_DNA"/>
</dbReference>
<sequence>MDSRQELDTAIYKRAYETSMYIATKGLGKEISYPDLYMGLISLFKGLGLDVVKTTLSENNIEINQYTIKRNVPGVLDACITLRLHIGEDQIKLVLTSFGSTADKNFTPHETETITRMAKEMIYVEDTLKNSFDLRMENNTFTFERQC</sequence>
<name>D2EGA5_PARA4</name>
<evidence type="ECO:0000313" key="2">
    <source>
        <dbReference type="EMBL" id="EEZ92608.1"/>
    </source>
</evidence>
<accession>A0A1L3KS48</accession>
<gene>
    <name evidence="2" type="ORF">BJBARM4_0805</name>
</gene>